<keyword evidence="6" id="KW-1185">Reference proteome</keyword>
<dbReference type="PROSITE" id="PS01124">
    <property type="entry name" value="HTH_ARAC_FAMILY_2"/>
    <property type="match status" value="1"/>
</dbReference>
<evidence type="ECO:0000259" key="4">
    <source>
        <dbReference type="PROSITE" id="PS01124"/>
    </source>
</evidence>
<dbReference type="InterPro" id="IPR037923">
    <property type="entry name" value="HTH-like"/>
</dbReference>
<gene>
    <name evidence="5" type="ORF">MD483_14370</name>
</gene>
<dbReference type="Pfam" id="PF02311">
    <property type="entry name" value="AraC_binding"/>
    <property type="match status" value="1"/>
</dbReference>
<protein>
    <submittedName>
        <fullName evidence="5">AraC family transcriptional regulator</fullName>
    </submittedName>
</protein>
<keyword evidence="3" id="KW-0804">Transcription</keyword>
<evidence type="ECO:0000256" key="1">
    <source>
        <dbReference type="ARBA" id="ARBA00023015"/>
    </source>
</evidence>
<reference evidence="5" key="1">
    <citation type="submission" date="2022-02" db="EMBL/GenBank/DDBJ databases">
        <title>Vibrio sp. nov., a new bacterium isolated from Bohai sea, China.</title>
        <authorList>
            <person name="Yuan Y."/>
        </authorList>
    </citation>
    <scope>NUCLEOTIDE SEQUENCE</scope>
    <source>
        <strain evidence="5">DBSS07</strain>
    </source>
</reference>
<dbReference type="PANTHER" id="PTHR43280">
    <property type="entry name" value="ARAC-FAMILY TRANSCRIPTIONAL REGULATOR"/>
    <property type="match status" value="1"/>
</dbReference>
<comment type="caution">
    <text evidence="5">The sequence shown here is derived from an EMBL/GenBank/DDBJ whole genome shotgun (WGS) entry which is preliminary data.</text>
</comment>
<dbReference type="InterPro" id="IPR018060">
    <property type="entry name" value="HTH_AraC"/>
</dbReference>
<keyword evidence="2" id="KW-0238">DNA-binding</keyword>
<dbReference type="InterPro" id="IPR003313">
    <property type="entry name" value="AraC-bd"/>
</dbReference>
<dbReference type="Proteomes" id="UP001155586">
    <property type="component" value="Unassembled WGS sequence"/>
</dbReference>
<dbReference type="InterPro" id="IPR009057">
    <property type="entry name" value="Homeodomain-like_sf"/>
</dbReference>
<sequence length="284" mass="32864">MLDRQERFTISDKTKHEFIDHSHVLRLEELGIVQCGIATCRDDFSVFRKHQQKHMLLYTVKGKGWLESHGQKFHLEPGSLITVPAGVENGFGISEEDWQIAWIFLSPEHDWEHFCDSDIKYTLTPVAEVIYASILALLRSIALPIDLGGGVAIKVVEQIELMINTPMETEESRNTSRMRHVFYQVQRQLHKDWTVAQLASMLPCSEPHFHRLCQQIYGHSPKVHLTRMRMEYAARLLGSTVWSIQHIGEIVGYPNAANFSTRFKRWGGMTPREFRVRLENANRL</sequence>
<dbReference type="Gene3D" id="2.60.120.280">
    <property type="entry name" value="Regulatory protein AraC"/>
    <property type="match status" value="1"/>
</dbReference>
<feature type="domain" description="HTH araC/xylS-type" evidence="4">
    <location>
        <begin position="179"/>
        <end position="277"/>
    </location>
</feature>
<dbReference type="SMART" id="SM00342">
    <property type="entry name" value="HTH_ARAC"/>
    <property type="match status" value="1"/>
</dbReference>
<keyword evidence="1" id="KW-0805">Transcription regulation</keyword>
<proteinExistence type="predicted"/>
<dbReference type="SUPFAM" id="SSF51215">
    <property type="entry name" value="Regulatory protein AraC"/>
    <property type="match status" value="1"/>
</dbReference>
<dbReference type="Pfam" id="PF12833">
    <property type="entry name" value="HTH_18"/>
    <property type="match status" value="1"/>
</dbReference>
<evidence type="ECO:0000313" key="6">
    <source>
        <dbReference type="Proteomes" id="UP001155586"/>
    </source>
</evidence>
<dbReference type="SUPFAM" id="SSF46689">
    <property type="entry name" value="Homeodomain-like"/>
    <property type="match status" value="2"/>
</dbReference>
<organism evidence="5 6">
    <name type="scientific">Vibrio paucivorans</name>
    <dbReference type="NCBI Taxonomy" id="2829489"/>
    <lineage>
        <taxon>Bacteria</taxon>
        <taxon>Pseudomonadati</taxon>
        <taxon>Pseudomonadota</taxon>
        <taxon>Gammaproteobacteria</taxon>
        <taxon>Vibrionales</taxon>
        <taxon>Vibrionaceae</taxon>
        <taxon>Vibrio</taxon>
    </lineage>
</organism>
<dbReference type="Gene3D" id="1.10.10.60">
    <property type="entry name" value="Homeodomain-like"/>
    <property type="match status" value="2"/>
</dbReference>
<evidence type="ECO:0000256" key="3">
    <source>
        <dbReference type="ARBA" id="ARBA00023163"/>
    </source>
</evidence>
<accession>A0A9X3CFX2</accession>
<dbReference type="AlphaFoldDB" id="A0A9X3CFX2"/>
<dbReference type="GO" id="GO:0003700">
    <property type="term" value="F:DNA-binding transcription factor activity"/>
    <property type="evidence" value="ECO:0007669"/>
    <property type="project" value="InterPro"/>
</dbReference>
<dbReference type="GO" id="GO:0043565">
    <property type="term" value="F:sequence-specific DNA binding"/>
    <property type="evidence" value="ECO:0007669"/>
    <property type="project" value="InterPro"/>
</dbReference>
<evidence type="ECO:0000313" key="5">
    <source>
        <dbReference type="EMBL" id="MCW8335002.1"/>
    </source>
</evidence>
<name>A0A9X3CFX2_9VIBR</name>
<evidence type="ECO:0000256" key="2">
    <source>
        <dbReference type="ARBA" id="ARBA00023125"/>
    </source>
</evidence>
<dbReference type="PANTHER" id="PTHR43280:SF2">
    <property type="entry name" value="HTH-TYPE TRANSCRIPTIONAL REGULATOR EXSA"/>
    <property type="match status" value="1"/>
</dbReference>
<dbReference type="EMBL" id="JAKRRX010000086">
    <property type="protein sequence ID" value="MCW8335002.1"/>
    <property type="molecule type" value="Genomic_DNA"/>
</dbReference>
<dbReference type="RefSeq" id="WP_265688293.1">
    <property type="nucleotide sequence ID" value="NZ_JAKRRX010000086.1"/>
</dbReference>